<organism evidence="3">
    <name type="scientific">Enterobius vermicularis</name>
    <name type="common">Human pinworm</name>
    <dbReference type="NCBI Taxonomy" id="51028"/>
    <lineage>
        <taxon>Eukaryota</taxon>
        <taxon>Metazoa</taxon>
        <taxon>Ecdysozoa</taxon>
        <taxon>Nematoda</taxon>
        <taxon>Chromadorea</taxon>
        <taxon>Rhabditida</taxon>
        <taxon>Spirurina</taxon>
        <taxon>Oxyuridomorpha</taxon>
        <taxon>Oxyuroidea</taxon>
        <taxon>Oxyuridae</taxon>
        <taxon>Enterobius</taxon>
    </lineage>
</organism>
<name>A0A0N4V5I2_ENTVE</name>
<proteinExistence type="predicted"/>
<sequence length="199" mass="22575">MLNSVLEDTYQQAPVPPTVDHANISRKLTFISHQMALLMKSLNIPFCRCKPCIEHLEFEAGNVSNITLGPEVDDLTNLNCSTSMDLQALNGVDGNESVQALLANATCNQMGSDDQENLEGLDRRHKYYTTRKERYEIAKCGRIYGVQVAAKRYNIPPYAVRYYVNTMARSLKRNILVIDFIDPYCFTQYTACVESFVTR</sequence>
<protein>
    <submittedName>
        <fullName evidence="3">HTH psq-type domain-containing protein</fullName>
    </submittedName>
</protein>
<dbReference type="EMBL" id="UXUI01008054">
    <property type="protein sequence ID" value="VDD90354.1"/>
    <property type="molecule type" value="Genomic_DNA"/>
</dbReference>
<dbReference type="Proteomes" id="UP000274131">
    <property type="component" value="Unassembled WGS sequence"/>
</dbReference>
<accession>A0A0N4V5I2</accession>
<dbReference type="AlphaFoldDB" id="A0A0N4V5I2"/>
<gene>
    <name evidence="1" type="ORF">EVEC_LOCUS5105</name>
</gene>
<dbReference type="WBParaSite" id="EVEC_0000549401-mRNA-1">
    <property type="protein sequence ID" value="EVEC_0000549401-mRNA-1"/>
    <property type="gene ID" value="EVEC_0000549401"/>
</dbReference>
<evidence type="ECO:0000313" key="1">
    <source>
        <dbReference type="EMBL" id="VDD90354.1"/>
    </source>
</evidence>
<reference evidence="1 2" key="2">
    <citation type="submission" date="2018-10" db="EMBL/GenBank/DDBJ databases">
        <authorList>
            <consortium name="Pathogen Informatics"/>
        </authorList>
    </citation>
    <scope>NUCLEOTIDE SEQUENCE [LARGE SCALE GENOMIC DNA]</scope>
</reference>
<evidence type="ECO:0000313" key="3">
    <source>
        <dbReference type="WBParaSite" id="EVEC_0000549401-mRNA-1"/>
    </source>
</evidence>
<reference evidence="3" key="1">
    <citation type="submission" date="2017-02" db="UniProtKB">
        <authorList>
            <consortium name="WormBaseParasite"/>
        </authorList>
    </citation>
    <scope>IDENTIFICATION</scope>
</reference>
<evidence type="ECO:0000313" key="2">
    <source>
        <dbReference type="Proteomes" id="UP000274131"/>
    </source>
</evidence>
<keyword evidence="2" id="KW-1185">Reference proteome</keyword>